<evidence type="ECO:0000313" key="2">
    <source>
        <dbReference type="EMBL" id="QMU29614.1"/>
    </source>
</evidence>
<accession>A0A7L7LA75</accession>
<dbReference type="Gene3D" id="2.60.120.200">
    <property type="match status" value="1"/>
</dbReference>
<evidence type="ECO:0000313" key="3">
    <source>
        <dbReference type="Proteomes" id="UP000514509"/>
    </source>
</evidence>
<dbReference type="Pfam" id="PF14099">
    <property type="entry name" value="Polysacc_lyase"/>
    <property type="match status" value="1"/>
</dbReference>
<dbReference type="AlphaFoldDB" id="A0A7L7LA75"/>
<name>A0A7L7LA75_9BACT</name>
<reference evidence="2 3" key="1">
    <citation type="submission" date="2020-08" db="EMBL/GenBank/DDBJ databases">
        <title>Adhaeribacter dokdonensis sp. nov., isolated from the rhizosphere of Elymus tsukushiensis, a plant native to the Dokdo Islands, Republic of Korea.</title>
        <authorList>
            <person name="Ghim S.Y."/>
        </authorList>
    </citation>
    <scope>NUCLEOTIDE SEQUENCE [LARGE SCALE GENOMIC DNA]</scope>
    <source>
        <strain evidence="2 3">KUDC8001</strain>
    </source>
</reference>
<feature type="signal peptide" evidence="1">
    <location>
        <begin position="1"/>
        <end position="23"/>
    </location>
</feature>
<dbReference type="Proteomes" id="UP000514509">
    <property type="component" value="Chromosome"/>
</dbReference>
<organism evidence="2 3">
    <name type="scientific">Adhaeribacter radiodurans</name>
    <dbReference type="NCBI Taxonomy" id="2745197"/>
    <lineage>
        <taxon>Bacteria</taxon>
        <taxon>Pseudomonadati</taxon>
        <taxon>Bacteroidota</taxon>
        <taxon>Cytophagia</taxon>
        <taxon>Cytophagales</taxon>
        <taxon>Hymenobacteraceae</taxon>
        <taxon>Adhaeribacter</taxon>
    </lineage>
</organism>
<keyword evidence="3" id="KW-1185">Reference proteome</keyword>
<sequence length="202" mass="22915">MKFRIYFFLPILSLLLISCEQDAFIQPKEEVTEAEESLSDVKIISSADGYRSNLLVEGRFEPTIESIFNIHNYTPYGFAVSSKQARKGSNAVRLELRSNSRQVRSEILLAGETQSERWYGNSLYLPANDWDSDLHEDGWDIITQWHAREDKGEAGRLPPIALVVSKGRLGMVVYWANRQKNTNATISGKKIFDLGQLEKISG</sequence>
<protein>
    <submittedName>
        <fullName evidence="2">Heparin lyase I family protein</fullName>
    </submittedName>
</protein>
<dbReference type="PROSITE" id="PS51257">
    <property type="entry name" value="PROKAR_LIPOPROTEIN"/>
    <property type="match status" value="1"/>
</dbReference>
<dbReference type="KEGG" id="add:HUW48_16940"/>
<keyword evidence="1" id="KW-0732">Signal</keyword>
<feature type="chain" id="PRO_5029662364" evidence="1">
    <location>
        <begin position="24"/>
        <end position="202"/>
    </location>
</feature>
<dbReference type="RefSeq" id="WP_182412074.1">
    <property type="nucleotide sequence ID" value="NZ_CP055153.1"/>
</dbReference>
<proteinExistence type="predicted"/>
<keyword evidence="2" id="KW-0456">Lyase</keyword>
<gene>
    <name evidence="2" type="ORF">HUW48_16940</name>
</gene>
<evidence type="ECO:0000256" key="1">
    <source>
        <dbReference type="SAM" id="SignalP"/>
    </source>
</evidence>
<dbReference type="InterPro" id="IPR025975">
    <property type="entry name" value="Polysacc_lyase"/>
</dbReference>
<dbReference type="EMBL" id="CP055153">
    <property type="protein sequence ID" value="QMU29614.1"/>
    <property type="molecule type" value="Genomic_DNA"/>
</dbReference>
<dbReference type="GO" id="GO:0016829">
    <property type="term" value="F:lyase activity"/>
    <property type="evidence" value="ECO:0007669"/>
    <property type="project" value="UniProtKB-KW"/>
</dbReference>